<protein>
    <submittedName>
        <fullName evidence="1">Putative peptidase</fullName>
    </submittedName>
</protein>
<evidence type="ECO:0000313" key="1">
    <source>
        <dbReference type="EMBL" id="QJA53069.1"/>
    </source>
</evidence>
<evidence type="ECO:0000313" key="2">
    <source>
        <dbReference type="EMBL" id="QJI01642.1"/>
    </source>
</evidence>
<organism evidence="1">
    <name type="scientific">viral metagenome</name>
    <dbReference type="NCBI Taxonomy" id="1070528"/>
    <lineage>
        <taxon>unclassified sequences</taxon>
        <taxon>metagenomes</taxon>
        <taxon>organismal metagenomes</taxon>
    </lineage>
</organism>
<gene>
    <name evidence="1" type="ORF">TM448A03221_0003</name>
    <name evidence="2" type="ORF">TM448B02669_0003</name>
</gene>
<name>A0A6H2A009_9ZZZZ</name>
<dbReference type="InterPro" id="IPR038765">
    <property type="entry name" value="Papain-like_cys_pep_sf"/>
</dbReference>
<proteinExistence type="predicted"/>
<reference evidence="1" key="1">
    <citation type="submission" date="2020-03" db="EMBL/GenBank/DDBJ databases">
        <title>The deep terrestrial virosphere.</title>
        <authorList>
            <person name="Holmfeldt K."/>
            <person name="Nilsson E."/>
            <person name="Simone D."/>
            <person name="Lopez-Fernandez M."/>
            <person name="Wu X."/>
            <person name="de Brujin I."/>
            <person name="Lundin D."/>
            <person name="Andersson A."/>
            <person name="Bertilsson S."/>
            <person name="Dopson M."/>
        </authorList>
    </citation>
    <scope>NUCLEOTIDE SEQUENCE</scope>
    <source>
        <strain evidence="1">TM448A03221</strain>
        <strain evidence="2">TM448B02669</strain>
    </source>
</reference>
<dbReference type="EMBL" id="MT144939">
    <property type="protein sequence ID" value="QJI01642.1"/>
    <property type="molecule type" value="Genomic_DNA"/>
</dbReference>
<dbReference type="AlphaFoldDB" id="A0A6H2A009"/>
<sequence length="188" mass="20831">MLIIHNPQYGKDYKAGDIGFTCWPDSHLVSGGIAMESDRETWDKGLVVATHSLIVSGPDTVIEANPGGVQENPIAPLLTNRDVLFWVRTPKGQTHESVTAMLDEARRLVGSSYDYGGLAGFLFSSRDGVDGRPNPWQDDDKWFCSEMSAHCLRMSAPLRSVPLSDEALNWPQGFVSPDRLDDWPIWEG</sequence>
<dbReference type="EMBL" id="MT144391">
    <property type="protein sequence ID" value="QJA53069.1"/>
    <property type="molecule type" value="Genomic_DNA"/>
</dbReference>
<dbReference type="Gene3D" id="3.90.1720.10">
    <property type="entry name" value="endopeptidase domain like (from Nostoc punctiforme)"/>
    <property type="match status" value="1"/>
</dbReference>
<dbReference type="SUPFAM" id="SSF54001">
    <property type="entry name" value="Cysteine proteinases"/>
    <property type="match status" value="1"/>
</dbReference>
<accession>A0A6H2A009</accession>